<dbReference type="Pfam" id="PF18735">
    <property type="entry name" value="HEPN_RiboL-PSP"/>
    <property type="match status" value="1"/>
</dbReference>
<feature type="domain" description="RiboL-PSP-HEPN" evidence="1">
    <location>
        <begin position="13"/>
        <end position="212"/>
    </location>
</feature>
<evidence type="ECO:0000313" key="2">
    <source>
        <dbReference type="EMBL" id="UPQ75512.1"/>
    </source>
</evidence>
<name>A0ABY4K402_9FLAO</name>
<gene>
    <name evidence="2" type="ORF">M0D58_15860</name>
</gene>
<evidence type="ECO:0000259" key="1">
    <source>
        <dbReference type="Pfam" id="PF18735"/>
    </source>
</evidence>
<organism evidence="2 3">
    <name type="scientific">Chryseobacterium nepalense</name>
    <dbReference type="NCBI Taxonomy" id="1854498"/>
    <lineage>
        <taxon>Bacteria</taxon>
        <taxon>Pseudomonadati</taxon>
        <taxon>Bacteroidota</taxon>
        <taxon>Flavobacteriia</taxon>
        <taxon>Flavobacteriales</taxon>
        <taxon>Weeksellaceae</taxon>
        <taxon>Chryseobacterium group</taxon>
        <taxon>Chryseobacterium</taxon>
    </lineage>
</organism>
<reference evidence="2" key="1">
    <citation type="submission" date="2022-04" db="EMBL/GenBank/DDBJ databases">
        <title>Evolutionary, genomic, and biogeographic characterization of Chryseobacterium nepalense represented by a plastic-degrading bacterium AC3.</title>
        <authorList>
            <person name="Yin Z."/>
            <person name="Liu X."/>
            <person name="Wang D."/>
            <person name="Xie Z."/>
        </authorList>
    </citation>
    <scope>NUCLEOTIDE SEQUENCE</scope>
    <source>
        <strain evidence="2">AC3</strain>
    </source>
</reference>
<dbReference type="Proteomes" id="UP000830552">
    <property type="component" value="Chromosome"/>
</dbReference>
<keyword evidence="3" id="KW-1185">Reference proteome</keyword>
<dbReference type="RefSeq" id="WP_248391494.1">
    <property type="nucleotide sequence ID" value="NZ_CP096203.1"/>
</dbReference>
<sequence length="228" mass="26245">MPYNLIRTEVGSRFLEVNNLLSSIKSSEESILPPMLPPVENKIVKGLFYVLLYASIEYTFSKLTTHTLTIIKNNNIRYLDLNNKFYTVALASNLQSIKDCTPKAFLDKSADLFILLESTDVSSYSETFINQYLKNIWGKSFNQLTKTIGISPFVITPRELTIFDEIVENRNIVAHGRDFAQNIGSSPNYTDLKVKVDIVFDVLSRFIDHFENFYVTKEFIKPHMRTAY</sequence>
<dbReference type="EMBL" id="CP096203">
    <property type="protein sequence ID" value="UPQ75512.1"/>
    <property type="molecule type" value="Genomic_DNA"/>
</dbReference>
<protein>
    <submittedName>
        <fullName evidence="2">MAE_28990/MAE_18760 family HEPN-like nuclease</fullName>
    </submittedName>
</protein>
<proteinExistence type="predicted"/>
<evidence type="ECO:0000313" key="3">
    <source>
        <dbReference type="Proteomes" id="UP000830552"/>
    </source>
</evidence>
<accession>A0ABY4K402</accession>
<dbReference type="InterPro" id="IPR041519">
    <property type="entry name" value="HEPN_RiboL-PSP"/>
</dbReference>